<sequence length="83" mass="9515">MMWGMGVDDDRIREKRRYCQKVVDERQRKDVPPDETEGTILSCVVVASHLISDDYHLPAVGSDDFQSTIDKYQVQVSNNQGEL</sequence>
<protein>
    <submittedName>
        <fullName evidence="1">Uncharacterized protein</fullName>
    </submittedName>
</protein>
<name>A0ACB9ISI3_9ASTR</name>
<dbReference type="Proteomes" id="UP001056120">
    <property type="component" value="Linkage Group LG07"/>
</dbReference>
<organism evidence="1 2">
    <name type="scientific">Smallanthus sonchifolius</name>
    <dbReference type="NCBI Taxonomy" id="185202"/>
    <lineage>
        <taxon>Eukaryota</taxon>
        <taxon>Viridiplantae</taxon>
        <taxon>Streptophyta</taxon>
        <taxon>Embryophyta</taxon>
        <taxon>Tracheophyta</taxon>
        <taxon>Spermatophyta</taxon>
        <taxon>Magnoliopsida</taxon>
        <taxon>eudicotyledons</taxon>
        <taxon>Gunneridae</taxon>
        <taxon>Pentapetalae</taxon>
        <taxon>asterids</taxon>
        <taxon>campanulids</taxon>
        <taxon>Asterales</taxon>
        <taxon>Asteraceae</taxon>
        <taxon>Asteroideae</taxon>
        <taxon>Heliantheae alliance</taxon>
        <taxon>Millerieae</taxon>
        <taxon>Smallanthus</taxon>
    </lineage>
</organism>
<evidence type="ECO:0000313" key="1">
    <source>
        <dbReference type="EMBL" id="KAI3810468.1"/>
    </source>
</evidence>
<gene>
    <name evidence="1" type="ORF">L1987_20083</name>
</gene>
<reference evidence="1 2" key="2">
    <citation type="journal article" date="2022" name="Mol. Ecol. Resour.">
        <title>The genomes of chicory, endive, great burdock and yacon provide insights into Asteraceae paleo-polyploidization history and plant inulin production.</title>
        <authorList>
            <person name="Fan W."/>
            <person name="Wang S."/>
            <person name="Wang H."/>
            <person name="Wang A."/>
            <person name="Jiang F."/>
            <person name="Liu H."/>
            <person name="Zhao H."/>
            <person name="Xu D."/>
            <person name="Zhang Y."/>
        </authorList>
    </citation>
    <scope>NUCLEOTIDE SEQUENCE [LARGE SCALE GENOMIC DNA]</scope>
    <source>
        <strain evidence="2">cv. Yunnan</strain>
        <tissue evidence="1">Leaves</tissue>
    </source>
</reference>
<keyword evidence="2" id="KW-1185">Reference proteome</keyword>
<dbReference type="EMBL" id="CM042024">
    <property type="protein sequence ID" value="KAI3810468.1"/>
    <property type="molecule type" value="Genomic_DNA"/>
</dbReference>
<comment type="caution">
    <text evidence="1">The sequence shown here is derived from an EMBL/GenBank/DDBJ whole genome shotgun (WGS) entry which is preliminary data.</text>
</comment>
<evidence type="ECO:0000313" key="2">
    <source>
        <dbReference type="Proteomes" id="UP001056120"/>
    </source>
</evidence>
<proteinExistence type="predicted"/>
<accession>A0ACB9ISI3</accession>
<reference evidence="2" key="1">
    <citation type="journal article" date="2022" name="Mol. Ecol. Resour.">
        <title>The genomes of chicory, endive, great burdock and yacon provide insights into Asteraceae palaeo-polyploidization history and plant inulin production.</title>
        <authorList>
            <person name="Fan W."/>
            <person name="Wang S."/>
            <person name="Wang H."/>
            <person name="Wang A."/>
            <person name="Jiang F."/>
            <person name="Liu H."/>
            <person name="Zhao H."/>
            <person name="Xu D."/>
            <person name="Zhang Y."/>
        </authorList>
    </citation>
    <scope>NUCLEOTIDE SEQUENCE [LARGE SCALE GENOMIC DNA]</scope>
    <source>
        <strain evidence="2">cv. Yunnan</strain>
    </source>
</reference>